<dbReference type="Proteomes" id="UP000233343">
    <property type="component" value="Unassembled WGS sequence"/>
</dbReference>
<protein>
    <submittedName>
        <fullName evidence="1">Uncharacterized protein</fullName>
    </submittedName>
</protein>
<evidence type="ECO:0000313" key="2">
    <source>
        <dbReference type="Proteomes" id="UP000233343"/>
    </source>
</evidence>
<organism evidence="1 2">
    <name type="scientific">Cytobacillus horneckiae</name>
    <dbReference type="NCBI Taxonomy" id="549687"/>
    <lineage>
        <taxon>Bacteria</taxon>
        <taxon>Bacillati</taxon>
        <taxon>Bacillota</taxon>
        <taxon>Bacilli</taxon>
        <taxon>Bacillales</taxon>
        <taxon>Bacillaceae</taxon>
        <taxon>Cytobacillus</taxon>
    </lineage>
</organism>
<name>A0A2N0ZCF8_9BACI</name>
<dbReference type="EMBL" id="PISD01000049">
    <property type="protein sequence ID" value="PKG27211.1"/>
    <property type="molecule type" value="Genomic_DNA"/>
</dbReference>
<comment type="caution">
    <text evidence="1">The sequence shown here is derived from an EMBL/GenBank/DDBJ whole genome shotgun (WGS) entry which is preliminary data.</text>
</comment>
<proteinExistence type="predicted"/>
<gene>
    <name evidence="1" type="ORF">CWS20_20265</name>
</gene>
<reference evidence="1 2" key="1">
    <citation type="journal article" date="2010" name="Int. J. Syst. Evol. Microbiol.">
        <title>Bacillus horneckiae sp. nov., isolated from a spacecraft-assembly clean room.</title>
        <authorList>
            <person name="Vaishampayan P."/>
            <person name="Probst A."/>
            <person name="Krishnamurthi S."/>
            <person name="Ghosh S."/>
            <person name="Osman S."/>
            <person name="McDowall A."/>
            <person name="Ruckmani A."/>
            <person name="Mayilraj S."/>
            <person name="Venkateswaran K."/>
        </authorList>
    </citation>
    <scope>NUCLEOTIDE SEQUENCE [LARGE SCALE GENOMIC DNA]</scope>
    <source>
        <strain evidence="2">1PO1SC</strain>
    </source>
</reference>
<accession>A0A2N0ZCF8</accession>
<sequence>MNERLKTVDLEREEILKEHSNKDEKGEAIIKDGNYDVKDMVALSNDLKELYAEKLVLEGGDNRELIRTIAQALKKFENEEYEGQTSEIYDYLCEQFGPSNENEMEDVV</sequence>
<evidence type="ECO:0000313" key="1">
    <source>
        <dbReference type="EMBL" id="PKG27211.1"/>
    </source>
</evidence>
<keyword evidence="2" id="KW-1185">Reference proteome</keyword>
<dbReference type="AlphaFoldDB" id="A0A2N0ZCF8"/>